<feature type="transmembrane region" description="Helical" evidence="7">
    <location>
        <begin position="134"/>
        <end position="154"/>
    </location>
</feature>
<dbReference type="GO" id="GO:0016020">
    <property type="term" value="C:membrane"/>
    <property type="evidence" value="ECO:0007669"/>
    <property type="project" value="UniProtKB-SubCell"/>
</dbReference>
<keyword evidence="2 7" id="KW-0812">Transmembrane</keyword>
<feature type="domain" description="ABC transporter" evidence="8">
    <location>
        <begin position="745"/>
        <end position="997"/>
    </location>
</feature>
<dbReference type="Proteomes" id="UP000604046">
    <property type="component" value="Unassembled WGS sequence"/>
</dbReference>
<protein>
    <submittedName>
        <fullName evidence="10">Abcb10 protein</fullName>
    </submittedName>
</protein>
<evidence type="ECO:0000256" key="1">
    <source>
        <dbReference type="ARBA" id="ARBA00004141"/>
    </source>
</evidence>
<proteinExistence type="predicted"/>
<feature type="transmembrane region" description="Helical" evidence="7">
    <location>
        <begin position="36"/>
        <end position="57"/>
    </location>
</feature>
<dbReference type="GO" id="GO:0005524">
    <property type="term" value="F:ATP binding"/>
    <property type="evidence" value="ECO:0007669"/>
    <property type="project" value="UniProtKB-KW"/>
</dbReference>
<evidence type="ECO:0000256" key="5">
    <source>
        <dbReference type="ARBA" id="ARBA00022989"/>
    </source>
</evidence>
<organism evidence="10 11">
    <name type="scientific">Symbiodinium natans</name>
    <dbReference type="NCBI Taxonomy" id="878477"/>
    <lineage>
        <taxon>Eukaryota</taxon>
        <taxon>Sar</taxon>
        <taxon>Alveolata</taxon>
        <taxon>Dinophyceae</taxon>
        <taxon>Suessiales</taxon>
        <taxon>Symbiodiniaceae</taxon>
        <taxon>Symbiodinium</taxon>
    </lineage>
</organism>
<feature type="transmembrane region" description="Helical" evidence="7">
    <location>
        <begin position="63"/>
        <end position="84"/>
    </location>
</feature>
<dbReference type="SUPFAM" id="SSF90123">
    <property type="entry name" value="ABC transporter transmembrane region"/>
    <property type="match status" value="1"/>
</dbReference>
<dbReference type="PANTHER" id="PTHR43394">
    <property type="entry name" value="ATP-DEPENDENT PERMEASE MDL1, MITOCHONDRIAL"/>
    <property type="match status" value="1"/>
</dbReference>
<feature type="domain" description="ABC transmembrane type-1" evidence="9">
    <location>
        <begin position="413"/>
        <end position="706"/>
    </location>
</feature>
<dbReference type="Gene3D" id="3.40.50.300">
    <property type="entry name" value="P-loop containing nucleotide triphosphate hydrolases"/>
    <property type="match status" value="1"/>
</dbReference>
<dbReference type="AlphaFoldDB" id="A0A812R269"/>
<dbReference type="PROSITE" id="PS00211">
    <property type="entry name" value="ABC_TRANSPORTER_1"/>
    <property type="match status" value="1"/>
</dbReference>
<keyword evidence="4" id="KW-0067">ATP-binding</keyword>
<dbReference type="GO" id="GO:0016887">
    <property type="term" value="F:ATP hydrolysis activity"/>
    <property type="evidence" value="ECO:0007669"/>
    <property type="project" value="InterPro"/>
</dbReference>
<dbReference type="Gene3D" id="1.20.1560.10">
    <property type="entry name" value="ABC transporter type 1, transmembrane domain"/>
    <property type="match status" value="1"/>
</dbReference>
<dbReference type="InterPro" id="IPR003593">
    <property type="entry name" value="AAA+_ATPase"/>
</dbReference>
<evidence type="ECO:0000256" key="2">
    <source>
        <dbReference type="ARBA" id="ARBA00022692"/>
    </source>
</evidence>
<dbReference type="SUPFAM" id="SSF52540">
    <property type="entry name" value="P-loop containing nucleoside triphosphate hydrolases"/>
    <property type="match status" value="1"/>
</dbReference>
<reference evidence="10" key="1">
    <citation type="submission" date="2021-02" db="EMBL/GenBank/DDBJ databases">
        <authorList>
            <person name="Dougan E. K."/>
            <person name="Rhodes N."/>
            <person name="Thang M."/>
            <person name="Chan C."/>
        </authorList>
    </citation>
    <scope>NUCLEOTIDE SEQUENCE</scope>
</reference>
<keyword evidence="5 7" id="KW-1133">Transmembrane helix</keyword>
<dbReference type="SMART" id="SM00382">
    <property type="entry name" value="AAA"/>
    <property type="match status" value="1"/>
</dbReference>
<evidence type="ECO:0000313" key="11">
    <source>
        <dbReference type="Proteomes" id="UP000604046"/>
    </source>
</evidence>
<gene>
    <name evidence="10" type="primary">Abcb10</name>
    <name evidence="10" type="ORF">SNAT2548_LOCUS22578</name>
</gene>
<accession>A0A812R269</accession>
<dbReference type="Pfam" id="PF08507">
    <property type="entry name" value="COPI_assoc"/>
    <property type="match status" value="1"/>
</dbReference>
<evidence type="ECO:0000259" key="8">
    <source>
        <dbReference type="PROSITE" id="PS50893"/>
    </source>
</evidence>
<dbReference type="InterPro" id="IPR013714">
    <property type="entry name" value="Golgi_TVP15"/>
</dbReference>
<dbReference type="PROSITE" id="PS50893">
    <property type="entry name" value="ABC_TRANSPORTER_2"/>
    <property type="match status" value="1"/>
</dbReference>
<dbReference type="Pfam" id="PF00005">
    <property type="entry name" value="ABC_tran"/>
    <property type="match status" value="1"/>
</dbReference>
<dbReference type="InterPro" id="IPR003439">
    <property type="entry name" value="ABC_transporter-like_ATP-bd"/>
</dbReference>
<evidence type="ECO:0000256" key="6">
    <source>
        <dbReference type="ARBA" id="ARBA00023136"/>
    </source>
</evidence>
<keyword evidence="3" id="KW-0547">Nucleotide-binding</keyword>
<dbReference type="PROSITE" id="PS50929">
    <property type="entry name" value="ABC_TM1F"/>
    <property type="match status" value="1"/>
</dbReference>
<evidence type="ECO:0000313" key="10">
    <source>
        <dbReference type="EMBL" id="CAE7415327.1"/>
    </source>
</evidence>
<comment type="subcellular location">
    <subcellularLocation>
        <location evidence="1">Membrane</location>
        <topology evidence="1">Multi-pass membrane protein</topology>
    </subcellularLocation>
</comment>
<comment type="caution">
    <text evidence="10">The sequence shown here is derived from an EMBL/GenBank/DDBJ whole genome shotgun (WGS) entry which is preliminary data.</text>
</comment>
<dbReference type="InterPro" id="IPR027417">
    <property type="entry name" value="P-loop_NTPase"/>
</dbReference>
<dbReference type="EMBL" id="CAJNDS010002293">
    <property type="protein sequence ID" value="CAE7415327.1"/>
    <property type="molecule type" value="Genomic_DNA"/>
</dbReference>
<dbReference type="PANTHER" id="PTHR43394:SF1">
    <property type="entry name" value="ATP-BINDING CASSETTE SUB-FAMILY B MEMBER 10, MITOCHONDRIAL"/>
    <property type="match status" value="1"/>
</dbReference>
<dbReference type="InterPro" id="IPR011527">
    <property type="entry name" value="ABC1_TM_dom"/>
</dbReference>
<dbReference type="OrthoDB" id="6500128at2759"/>
<dbReference type="InterPro" id="IPR039421">
    <property type="entry name" value="Type_1_exporter"/>
</dbReference>
<evidence type="ECO:0000256" key="4">
    <source>
        <dbReference type="ARBA" id="ARBA00022840"/>
    </source>
</evidence>
<evidence type="ECO:0000256" key="3">
    <source>
        <dbReference type="ARBA" id="ARBA00022741"/>
    </source>
</evidence>
<dbReference type="InterPro" id="IPR017871">
    <property type="entry name" value="ABC_transporter-like_CS"/>
</dbReference>
<dbReference type="InterPro" id="IPR036640">
    <property type="entry name" value="ABC1_TM_sf"/>
</dbReference>
<dbReference type="GO" id="GO:0015421">
    <property type="term" value="F:ABC-type oligopeptide transporter activity"/>
    <property type="evidence" value="ECO:0007669"/>
    <property type="project" value="TreeGrafter"/>
</dbReference>
<evidence type="ECO:0000259" key="9">
    <source>
        <dbReference type="PROSITE" id="PS50929"/>
    </source>
</evidence>
<sequence length="1015" mass="111113">MAGTALSGLQSGSKSLRELADELDDYIERGPHRLNVLCFVGGAAIVLNGIFSVLDVFNVFGSPVYYVVNLYMVFFGAVTCVTEARPTFAAQLHDTVQGVQRWMHEWAKGLTLIWGRGLFYIFQGTFCVLSSSLLSLGILIGAYMLVIGLVCLKVGYKRHMAPGRFLPEWPPPPQLLLRQGSVVAAVGAVLLLLWTARTTGGDVLEDESLRSWVAKEREARRAKLQDLLKQVPLPCLVNSVPRLKGLLQTCQAEEEASKAEPCEPLECRITSESIADAAEELAKAHFQALEALDGFAVSAALTACELRRKTAEARLAVTGSEAPNSAKPRILDAEAVTKGEAECDLLQRRAGEARDLEETISKRCPQKLASAIQKLYSKELADAEAMVRFRHLAQWKCVAGLIWRFKTTLPFVALSSLLSMVLGAFSAMRLHYQAGVINLAKDAVTGAKTGGPASASIGQTVGAMVVSELIIQIAEFARGRLSLHGKSKVIQELKVALFGSLLRQDLEYLEQCDLWQLRSLIGSCGTTISQVVDFPATAVEASVRLATAVLALSRQNRGLAAFLMVMLPLKFLLSQLLQGLEERLENQSSLPDFKGQINGCWSSLVRPPALRTMRAFAREPMELATFARFLAVHDQLQQRKMLVFRLLQPLQALLEHGLEISTLWYGGRLALRGEMQFGELSSVVLIAQNAFDGVRYAQAAASNVSAHALGPLAQMAALLGRRPRAALDEPSLSSMPEPCDVRWAVEFRNVSFEYQQRQGASVLRHLSFCVKEGEFLGILGATGSGKSTILSLLLRLYEPSSGEIFLGGRALRDYNPLWLRRHVGFVSQDLVLCRRTVRENLMYGCVSVDMSGQAQMEEPPEEVAKAALRSAQCEETFFNQSAFPNLWHTDVGDGGSDLSGGERQRLALARAIVKQPRLLILDEATSALDEISQAKLQEEVEVLRKSHRVTVICVAHRLSNLAKADRLLVIQNGRLAEEGSPSDLLQRENGIFAEYARAHQAVLQDPPSSTTAAAT</sequence>
<name>A0A812R269_9DINO</name>
<dbReference type="Pfam" id="PF00664">
    <property type="entry name" value="ABC_membrane"/>
    <property type="match status" value="1"/>
</dbReference>
<keyword evidence="6 7" id="KW-0472">Membrane</keyword>
<evidence type="ECO:0000256" key="7">
    <source>
        <dbReference type="SAM" id="Phobius"/>
    </source>
</evidence>
<keyword evidence="11" id="KW-1185">Reference proteome</keyword>